<organism evidence="2 3">
    <name type="scientific">Ilex paraguariensis</name>
    <name type="common">yerba mate</name>
    <dbReference type="NCBI Taxonomy" id="185542"/>
    <lineage>
        <taxon>Eukaryota</taxon>
        <taxon>Viridiplantae</taxon>
        <taxon>Streptophyta</taxon>
        <taxon>Embryophyta</taxon>
        <taxon>Tracheophyta</taxon>
        <taxon>Spermatophyta</taxon>
        <taxon>Magnoliopsida</taxon>
        <taxon>eudicotyledons</taxon>
        <taxon>Gunneridae</taxon>
        <taxon>Pentapetalae</taxon>
        <taxon>asterids</taxon>
        <taxon>campanulids</taxon>
        <taxon>Aquifoliales</taxon>
        <taxon>Aquifoliaceae</taxon>
        <taxon>Ilex</taxon>
    </lineage>
</organism>
<evidence type="ECO:0000313" key="2">
    <source>
        <dbReference type="EMBL" id="CAK9182724.1"/>
    </source>
</evidence>
<feature type="region of interest" description="Disordered" evidence="1">
    <location>
        <begin position="69"/>
        <end position="105"/>
    </location>
</feature>
<reference evidence="2 3" key="1">
    <citation type="submission" date="2024-02" db="EMBL/GenBank/DDBJ databases">
        <authorList>
            <person name="Vignale AGUSTIN F."/>
            <person name="Sosa J E."/>
            <person name="Modenutti C."/>
        </authorList>
    </citation>
    <scope>NUCLEOTIDE SEQUENCE [LARGE SCALE GENOMIC DNA]</scope>
</reference>
<comment type="caution">
    <text evidence="2">The sequence shown here is derived from an EMBL/GenBank/DDBJ whole genome shotgun (WGS) entry which is preliminary data.</text>
</comment>
<dbReference type="EMBL" id="CAUOFW020008417">
    <property type="protein sequence ID" value="CAK9182724.1"/>
    <property type="molecule type" value="Genomic_DNA"/>
</dbReference>
<sequence>VISITLPRRRKNGGVILQTHQKRGSENRQGMVVLGYAGNPYTWSNKKDGPCKYQREARQGGGEFELENLIPKGDCETPPSYRISSLPSSPKHFRGPANPAKTLQI</sequence>
<gene>
    <name evidence="2" type="ORF">ILEXP_LOCUS52947</name>
</gene>
<name>A0ABC8UP18_9AQUA</name>
<dbReference type="Proteomes" id="UP001642360">
    <property type="component" value="Unassembled WGS sequence"/>
</dbReference>
<proteinExistence type="predicted"/>
<feature type="non-terminal residue" evidence="2">
    <location>
        <position position="1"/>
    </location>
</feature>
<evidence type="ECO:0000256" key="1">
    <source>
        <dbReference type="SAM" id="MobiDB-lite"/>
    </source>
</evidence>
<accession>A0ABC8UP18</accession>
<protein>
    <submittedName>
        <fullName evidence="2">Uncharacterized protein</fullName>
    </submittedName>
</protein>
<dbReference type="AlphaFoldDB" id="A0ABC8UP18"/>
<keyword evidence="3" id="KW-1185">Reference proteome</keyword>
<evidence type="ECO:0000313" key="3">
    <source>
        <dbReference type="Proteomes" id="UP001642360"/>
    </source>
</evidence>